<dbReference type="InParanoid" id="A0A1W0VWE1"/>
<name>A0A1W0VWE1_SORBI</name>
<keyword evidence="2 5" id="KW-0863">Zinc-finger</keyword>
<dbReference type="Pfam" id="PF21361">
    <property type="entry name" value="Sina_ZnF"/>
    <property type="match status" value="1"/>
</dbReference>
<reference evidence="8 9" key="1">
    <citation type="journal article" date="2009" name="Nature">
        <title>The Sorghum bicolor genome and the diversification of grasses.</title>
        <authorList>
            <person name="Paterson A.H."/>
            <person name="Bowers J.E."/>
            <person name="Bruggmann R."/>
            <person name="Dubchak I."/>
            <person name="Grimwood J."/>
            <person name="Gundlach H."/>
            <person name="Haberer G."/>
            <person name="Hellsten U."/>
            <person name="Mitros T."/>
            <person name="Poliakov A."/>
            <person name="Schmutz J."/>
            <person name="Spannagl M."/>
            <person name="Tang H."/>
            <person name="Wang X."/>
            <person name="Wicker T."/>
            <person name="Bharti A.K."/>
            <person name="Chapman J."/>
            <person name="Feltus F.A."/>
            <person name="Gowik U."/>
            <person name="Grigoriev I.V."/>
            <person name="Lyons E."/>
            <person name="Maher C.A."/>
            <person name="Martis M."/>
            <person name="Narechania A."/>
            <person name="Otillar R.P."/>
            <person name="Penning B.W."/>
            <person name="Salamov A.A."/>
            <person name="Wang Y."/>
            <person name="Zhang L."/>
            <person name="Carpita N.C."/>
            <person name="Freeling M."/>
            <person name="Gingle A.R."/>
            <person name="Hash C.T."/>
            <person name="Keller B."/>
            <person name="Klein P."/>
            <person name="Kresovich S."/>
            <person name="McCann M.C."/>
            <person name="Ming R."/>
            <person name="Peterson D.G."/>
            <person name="Mehboob-ur-Rahman"/>
            <person name="Ware D."/>
            <person name="Westhoff P."/>
            <person name="Mayer K.F."/>
            <person name="Messing J."/>
            <person name="Rokhsar D.S."/>
        </authorList>
    </citation>
    <scope>NUCLEOTIDE SEQUENCE [LARGE SCALE GENOMIC DNA]</scope>
    <source>
        <strain evidence="9">cv. BTx623</strain>
    </source>
</reference>
<dbReference type="EMBL" id="CM000762">
    <property type="protein sequence ID" value="OQU86440.1"/>
    <property type="molecule type" value="Genomic_DNA"/>
</dbReference>
<dbReference type="AlphaFoldDB" id="A0A1W0VWE1"/>
<evidence type="ECO:0000256" key="1">
    <source>
        <dbReference type="ARBA" id="ARBA00022723"/>
    </source>
</evidence>
<dbReference type="GO" id="GO:0008270">
    <property type="term" value="F:zinc ion binding"/>
    <property type="evidence" value="ECO:0007669"/>
    <property type="project" value="UniProtKB-KW"/>
</dbReference>
<organism evidence="8 9">
    <name type="scientific">Sorghum bicolor</name>
    <name type="common">Sorghum</name>
    <name type="synonym">Sorghum vulgare</name>
    <dbReference type="NCBI Taxonomy" id="4558"/>
    <lineage>
        <taxon>Eukaryota</taxon>
        <taxon>Viridiplantae</taxon>
        <taxon>Streptophyta</taxon>
        <taxon>Embryophyta</taxon>
        <taxon>Tracheophyta</taxon>
        <taxon>Spermatophyta</taxon>
        <taxon>Magnoliopsida</taxon>
        <taxon>Liliopsida</taxon>
        <taxon>Poales</taxon>
        <taxon>Poaceae</taxon>
        <taxon>PACMAD clade</taxon>
        <taxon>Panicoideae</taxon>
        <taxon>Andropogonodae</taxon>
        <taxon>Andropogoneae</taxon>
        <taxon>Sorghinae</taxon>
        <taxon>Sorghum</taxon>
    </lineage>
</organism>
<dbReference type="PANTHER" id="PTHR46632:SF18">
    <property type="entry name" value="OS01G0122200 PROTEIN"/>
    <property type="match status" value="1"/>
</dbReference>
<dbReference type="PROSITE" id="PS51081">
    <property type="entry name" value="ZF_SIAH"/>
    <property type="match status" value="1"/>
</dbReference>
<evidence type="ECO:0000256" key="4">
    <source>
        <dbReference type="ARBA" id="ARBA00024004"/>
    </source>
</evidence>
<keyword evidence="1" id="KW-0479">Metal-binding</keyword>
<comment type="function">
    <text evidence="4">E3 ubiquitin-protein ligase that mediates ubiquitination and subsequent proteasomal degradation of target proteins. E3 ubiquitin ligases accept ubiquitin from an E2 ubiquitin-conjugating enzyme in the form of a thioester and then directly transfers the ubiquitin to targeted substrates. It probably triggers the ubiquitin-mediated degradation of different substrates.</text>
</comment>
<protein>
    <recommendedName>
        <fullName evidence="7">SIAH-type domain-containing protein</fullName>
    </recommendedName>
</protein>
<keyword evidence="9" id="KW-1185">Reference proteome</keyword>
<dbReference type="GO" id="GO:0061630">
    <property type="term" value="F:ubiquitin protein ligase activity"/>
    <property type="evidence" value="ECO:0000318"/>
    <property type="project" value="GO_Central"/>
</dbReference>
<dbReference type="OMA" id="HLACCAC"/>
<evidence type="ECO:0000313" key="9">
    <source>
        <dbReference type="Proteomes" id="UP000000768"/>
    </source>
</evidence>
<feature type="domain" description="SIAH-type" evidence="7">
    <location>
        <begin position="133"/>
        <end position="191"/>
    </location>
</feature>
<reference evidence="9" key="2">
    <citation type="journal article" date="2018" name="Plant J.">
        <title>The Sorghum bicolor reference genome: improved assembly, gene annotations, a transcriptome atlas, and signatures of genome organization.</title>
        <authorList>
            <person name="McCormick R.F."/>
            <person name="Truong S.K."/>
            <person name="Sreedasyam A."/>
            <person name="Jenkins J."/>
            <person name="Shu S."/>
            <person name="Sims D."/>
            <person name="Kennedy M."/>
            <person name="Amirebrahimi M."/>
            <person name="Weers B.D."/>
            <person name="McKinley B."/>
            <person name="Mattison A."/>
            <person name="Morishige D.T."/>
            <person name="Grimwood J."/>
            <person name="Schmutz J."/>
            <person name="Mullet J.E."/>
        </authorList>
    </citation>
    <scope>NUCLEOTIDE SEQUENCE [LARGE SCALE GENOMIC DNA]</scope>
    <source>
        <strain evidence="9">cv. BTx623</strain>
    </source>
</reference>
<proteinExistence type="predicted"/>
<dbReference type="SUPFAM" id="SSF49599">
    <property type="entry name" value="TRAF domain-like"/>
    <property type="match status" value="1"/>
</dbReference>
<accession>A0A1W0VWE1</accession>
<keyword evidence="3" id="KW-0862">Zinc</keyword>
<gene>
    <name evidence="8" type="ORF">SORBI_3003G091550</name>
</gene>
<evidence type="ECO:0000259" key="7">
    <source>
        <dbReference type="PROSITE" id="PS51081"/>
    </source>
</evidence>
<feature type="non-terminal residue" evidence="8">
    <location>
        <position position="336"/>
    </location>
</feature>
<evidence type="ECO:0000256" key="3">
    <source>
        <dbReference type="ARBA" id="ARBA00022833"/>
    </source>
</evidence>
<dbReference type="GO" id="GO:0005737">
    <property type="term" value="C:cytoplasm"/>
    <property type="evidence" value="ECO:0000318"/>
    <property type="project" value="GO_Central"/>
</dbReference>
<evidence type="ECO:0000256" key="6">
    <source>
        <dbReference type="SAM" id="MobiDB-lite"/>
    </source>
</evidence>
<feature type="compositionally biased region" description="Pro residues" evidence="6">
    <location>
        <begin position="18"/>
        <end position="27"/>
    </location>
</feature>
<dbReference type="InterPro" id="IPR013083">
    <property type="entry name" value="Znf_RING/FYVE/PHD"/>
</dbReference>
<dbReference type="PANTHER" id="PTHR46632">
    <property type="entry name" value="E3 UBIQUITIN-PROTEIN LIGASE SINA-LIKE 4"/>
    <property type="match status" value="1"/>
</dbReference>
<dbReference type="Gramene" id="OQU86440">
    <property type="protein sequence ID" value="OQU86440"/>
    <property type="gene ID" value="SORBI_3003G091550"/>
</dbReference>
<dbReference type="Gene3D" id="3.30.40.10">
    <property type="entry name" value="Zinc/RING finger domain, C3HC4 (zinc finger)"/>
    <property type="match status" value="1"/>
</dbReference>
<dbReference type="InterPro" id="IPR013010">
    <property type="entry name" value="Znf_SIAH"/>
</dbReference>
<evidence type="ECO:0000256" key="2">
    <source>
        <dbReference type="ARBA" id="ARBA00022771"/>
    </source>
</evidence>
<feature type="region of interest" description="Disordered" evidence="6">
    <location>
        <begin position="1"/>
        <end position="64"/>
    </location>
</feature>
<evidence type="ECO:0000256" key="5">
    <source>
        <dbReference type="PROSITE-ProRule" id="PRU00455"/>
    </source>
</evidence>
<dbReference type="InterPro" id="IPR044286">
    <property type="entry name" value="SINL_plant"/>
</dbReference>
<evidence type="ECO:0000313" key="8">
    <source>
        <dbReference type="EMBL" id="OQU86440.1"/>
    </source>
</evidence>
<dbReference type="Proteomes" id="UP000000768">
    <property type="component" value="Chromosome 3"/>
</dbReference>
<sequence length="336" mass="35942">RNHGEAAGEASLTSELLAPPPPPPPPGSSKRRRSGKRARDGPLLFGTQLIRHEPPAEKQPPPTAVQVDKGKLYCSLCSCTLTPPIYQCAVGHLACCACRVKLPGRRCRTCSDRGAPSSSAYAHCPALDLFFTDLRVPCDFQEYGCERFVSYFLSASHRDTCEHAPCHCPEPGCPLLRSTRTLAAHLASDQSWPVEDVAYGAPIPLADDASLFPMAAGPLGDGAAVSVVLVRATAKPPPLPRFTCTFYANPPPGAAELAGSYFFATVPVRSSALADGAGVAPEKELYFAVPRETLHGSNRELFLSVRIDRSPAPEPAALEDKKMMITDHSNSLKADQ</sequence>